<feature type="domain" description="C2H2-type" evidence="14">
    <location>
        <begin position="89"/>
        <end position="116"/>
    </location>
</feature>
<dbReference type="PANTHER" id="PTHR24377">
    <property type="entry name" value="IP01015P-RELATED"/>
    <property type="match status" value="1"/>
</dbReference>
<evidence type="ECO:0000256" key="11">
    <source>
        <dbReference type="ARBA" id="ARBA00023242"/>
    </source>
</evidence>
<evidence type="ECO:0000256" key="1">
    <source>
        <dbReference type="ARBA" id="ARBA00003767"/>
    </source>
</evidence>
<dbReference type="Proteomes" id="UP000502823">
    <property type="component" value="Unassembled WGS sequence"/>
</dbReference>
<comment type="subcellular location">
    <subcellularLocation>
        <location evidence="2">Nucleus</location>
    </subcellularLocation>
</comment>
<sequence>MGSVHITVMCVTSHSVVSHVGSHQLIHTAERPYHCGLCNKSFKDQCNVKKRELLSNGERSYHCEVCSKSFNRKSHLKTHQRLHKGLHPYDCHVCKKSFSSNSELKKHQHMPTGECPHCCDACGKAFISKRYLKVHRHAHSAKLPFICSMCITSPWPYSAVYSWLTILTGDFVKAVHTVSSMMDLLFASFSIEIASNSFNVLGWGSTIWMFLSFDGICVDFFLVFLGCICIDS</sequence>
<dbReference type="FunFam" id="3.30.160.60:FF:000446">
    <property type="entry name" value="Zinc finger protein"/>
    <property type="match status" value="1"/>
</dbReference>
<evidence type="ECO:0000256" key="9">
    <source>
        <dbReference type="ARBA" id="ARBA00023125"/>
    </source>
</evidence>
<evidence type="ECO:0000259" key="14">
    <source>
        <dbReference type="PROSITE" id="PS50157"/>
    </source>
</evidence>
<dbReference type="OrthoDB" id="6077919at2759"/>
<reference evidence="16" key="1">
    <citation type="submission" date="2020-01" db="EMBL/GenBank/DDBJ databases">
        <title>Draft genome sequence of the Termite Coptotermes fromosanus.</title>
        <authorList>
            <person name="Itakura S."/>
            <person name="Yosikawa Y."/>
            <person name="Umezawa K."/>
        </authorList>
    </citation>
    <scope>NUCLEOTIDE SEQUENCE [LARGE SCALE GENOMIC DNA]</scope>
</reference>
<dbReference type="GO" id="GO:0008270">
    <property type="term" value="F:zinc ion binding"/>
    <property type="evidence" value="ECO:0007669"/>
    <property type="project" value="UniProtKB-KW"/>
</dbReference>
<evidence type="ECO:0000256" key="2">
    <source>
        <dbReference type="ARBA" id="ARBA00004123"/>
    </source>
</evidence>
<evidence type="ECO:0000256" key="5">
    <source>
        <dbReference type="ARBA" id="ARBA00022737"/>
    </source>
</evidence>
<feature type="transmembrane region" description="Helical" evidence="13">
    <location>
        <begin position="207"/>
        <end position="230"/>
    </location>
</feature>
<dbReference type="Pfam" id="PF12874">
    <property type="entry name" value="zf-met"/>
    <property type="match status" value="1"/>
</dbReference>
<dbReference type="FunFam" id="3.30.160.60:FF:002343">
    <property type="entry name" value="Zinc finger protein 33A"/>
    <property type="match status" value="1"/>
</dbReference>
<keyword evidence="13" id="KW-1133">Transmembrane helix</keyword>
<evidence type="ECO:0000256" key="8">
    <source>
        <dbReference type="ARBA" id="ARBA00023015"/>
    </source>
</evidence>
<dbReference type="InterPro" id="IPR036236">
    <property type="entry name" value="Znf_C2H2_sf"/>
</dbReference>
<gene>
    <name evidence="15" type="ORF">Cfor_03519</name>
</gene>
<keyword evidence="6 12" id="KW-0863">Zinc-finger</keyword>
<feature type="transmembrane region" description="Helical" evidence="13">
    <location>
        <begin position="155"/>
        <end position="172"/>
    </location>
</feature>
<dbReference type="Gene3D" id="3.30.160.60">
    <property type="entry name" value="Classic Zinc Finger"/>
    <property type="match status" value="4"/>
</dbReference>
<evidence type="ECO:0000256" key="10">
    <source>
        <dbReference type="ARBA" id="ARBA00023163"/>
    </source>
</evidence>
<dbReference type="InterPro" id="IPR013087">
    <property type="entry name" value="Znf_C2H2_type"/>
</dbReference>
<evidence type="ECO:0000256" key="13">
    <source>
        <dbReference type="SAM" id="Phobius"/>
    </source>
</evidence>
<keyword evidence="10" id="KW-0804">Transcription</keyword>
<feature type="domain" description="C2H2-type" evidence="14">
    <location>
        <begin position="61"/>
        <end position="88"/>
    </location>
</feature>
<dbReference type="InterPro" id="IPR050826">
    <property type="entry name" value="Krueppel_C2H2_ZnFinger"/>
</dbReference>
<keyword evidence="13" id="KW-0812">Transmembrane</keyword>
<feature type="domain" description="C2H2-type" evidence="14">
    <location>
        <begin position="117"/>
        <end position="144"/>
    </location>
</feature>
<evidence type="ECO:0000313" key="16">
    <source>
        <dbReference type="Proteomes" id="UP000502823"/>
    </source>
</evidence>
<dbReference type="Pfam" id="PF00096">
    <property type="entry name" value="zf-C2H2"/>
    <property type="match status" value="2"/>
</dbReference>
<comment type="function">
    <text evidence="1">May be involved in transcriptional regulation.</text>
</comment>
<keyword evidence="13" id="KW-0472">Membrane</keyword>
<dbReference type="AlphaFoldDB" id="A0A6L2PMJ5"/>
<evidence type="ECO:0000256" key="7">
    <source>
        <dbReference type="ARBA" id="ARBA00022833"/>
    </source>
</evidence>
<accession>A0A6L2PMJ5</accession>
<dbReference type="PROSITE" id="PS00028">
    <property type="entry name" value="ZINC_FINGER_C2H2_1"/>
    <property type="match status" value="2"/>
</dbReference>
<dbReference type="InParanoid" id="A0A6L2PMJ5"/>
<dbReference type="FunFam" id="3.30.160.60:FF:000771">
    <property type="entry name" value="zinc finger protein 648"/>
    <property type="match status" value="1"/>
</dbReference>
<proteinExistence type="inferred from homology"/>
<feature type="domain" description="C2H2-type" evidence="14">
    <location>
        <begin position="33"/>
        <end position="60"/>
    </location>
</feature>
<organism evidence="15 16">
    <name type="scientific">Coptotermes formosanus</name>
    <name type="common">Formosan subterranean termite</name>
    <dbReference type="NCBI Taxonomy" id="36987"/>
    <lineage>
        <taxon>Eukaryota</taxon>
        <taxon>Metazoa</taxon>
        <taxon>Ecdysozoa</taxon>
        <taxon>Arthropoda</taxon>
        <taxon>Hexapoda</taxon>
        <taxon>Insecta</taxon>
        <taxon>Pterygota</taxon>
        <taxon>Neoptera</taxon>
        <taxon>Polyneoptera</taxon>
        <taxon>Dictyoptera</taxon>
        <taxon>Blattodea</taxon>
        <taxon>Blattoidea</taxon>
        <taxon>Termitoidae</taxon>
        <taxon>Rhinotermitidae</taxon>
        <taxon>Coptotermes</taxon>
    </lineage>
</organism>
<keyword evidence="4" id="KW-0479">Metal-binding</keyword>
<evidence type="ECO:0000256" key="6">
    <source>
        <dbReference type="ARBA" id="ARBA00022771"/>
    </source>
</evidence>
<keyword evidence="16" id="KW-1185">Reference proteome</keyword>
<keyword evidence="8" id="KW-0805">Transcription regulation</keyword>
<keyword evidence="9" id="KW-0238">DNA-binding</keyword>
<dbReference type="SMART" id="SM00355">
    <property type="entry name" value="ZnF_C2H2"/>
    <property type="match status" value="3"/>
</dbReference>
<evidence type="ECO:0000313" key="15">
    <source>
        <dbReference type="EMBL" id="GFG33819.1"/>
    </source>
</evidence>
<dbReference type="SUPFAM" id="SSF57667">
    <property type="entry name" value="beta-beta-alpha zinc fingers"/>
    <property type="match status" value="3"/>
</dbReference>
<protein>
    <recommendedName>
        <fullName evidence="14">C2H2-type domain-containing protein</fullName>
    </recommendedName>
</protein>
<evidence type="ECO:0000256" key="12">
    <source>
        <dbReference type="PROSITE-ProRule" id="PRU00042"/>
    </source>
</evidence>
<keyword evidence="5" id="KW-0677">Repeat</keyword>
<keyword evidence="7" id="KW-0862">Zinc</keyword>
<evidence type="ECO:0000256" key="4">
    <source>
        <dbReference type="ARBA" id="ARBA00022723"/>
    </source>
</evidence>
<keyword evidence="11" id="KW-0539">Nucleus</keyword>
<comment type="similarity">
    <text evidence="3">Belongs to the krueppel C2H2-type zinc-finger protein family.</text>
</comment>
<dbReference type="EMBL" id="BLKM01005267">
    <property type="protein sequence ID" value="GFG33819.1"/>
    <property type="molecule type" value="Genomic_DNA"/>
</dbReference>
<dbReference type="GO" id="GO:0005634">
    <property type="term" value="C:nucleus"/>
    <property type="evidence" value="ECO:0007669"/>
    <property type="project" value="UniProtKB-SubCell"/>
</dbReference>
<name>A0A6L2PMJ5_COPFO</name>
<evidence type="ECO:0000256" key="3">
    <source>
        <dbReference type="ARBA" id="ARBA00006991"/>
    </source>
</evidence>
<dbReference type="GO" id="GO:0003677">
    <property type="term" value="F:DNA binding"/>
    <property type="evidence" value="ECO:0007669"/>
    <property type="project" value="UniProtKB-KW"/>
</dbReference>
<dbReference type="GO" id="GO:0006355">
    <property type="term" value="P:regulation of DNA-templated transcription"/>
    <property type="evidence" value="ECO:0007669"/>
    <property type="project" value="UniProtKB-ARBA"/>
</dbReference>
<comment type="caution">
    <text evidence="15">The sequence shown here is derived from an EMBL/GenBank/DDBJ whole genome shotgun (WGS) entry which is preliminary data.</text>
</comment>
<dbReference type="PROSITE" id="PS50157">
    <property type="entry name" value="ZINC_FINGER_C2H2_2"/>
    <property type="match status" value="4"/>
</dbReference>